<keyword evidence="5 7" id="KW-1133">Transmembrane helix</keyword>
<feature type="transmembrane region" description="Helical" evidence="7">
    <location>
        <begin position="80"/>
        <end position="102"/>
    </location>
</feature>
<protein>
    <submittedName>
        <fullName evidence="9">Chromate transporter</fullName>
    </submittedName>
</protein>
<evidence type="ECO:0000256" key="2">
    <source>
        <dbReference type="ARBA" id="ARBA00005262"/>
    </source>
</evidence>
<reference evidence="9" key="2">
    <citation type="submission" date="2016-11" db="EMBL/GenBank/DDBJ databases">
        <authorList>
            <person name="Jaros S."/>
            <person name="Januszkiewicz K."/>
            <person name="Wedrychowicz H."/>
        </authorList>
    </citation>
    <scope>NUCLEOTIDE SEQUENCE [LARGE SCALE GENOMIC DNA]</scope>
    <source>
        <strain evidence="9">DSM 19729</strain>
    </source>
</reference>
<evidence type="ECO:0000256" key="7">
    <source>
        <dbReference type="SAM" id="Phobius"/>
    </source>
</evidence>
<accession>A0A1M5TR98</accession>
<keyword evidence="3" id="KW-1003">Cell membrane</keyword>
<feature type="transmembrane region" description="Helical" evidence="7">
    <location>
        <begin position="278"/>
        <end position="299"/>
    </location>
</feature>
<evidence type="ECO:0000313" key="9">
    <source>
        <dbReference type="EMBL" id="SHH53229.1"/>
    </source>
</evidence>
<evidence type="ECO:0000313" key="8">
    <source>
        <dbReference type="EMBL" id="PRZ19841.1"/>
    </source>
</evidence>
<dbReference type="InterPro" id="IPR014047">
    <property type="entry name" value="Chr_Tranpt_l_chain"/>
</dbReference>
<evidence type="ECO:0000256" key="3">
    <source>
        <dbReference type="ARBA" id="ARBA00022475"/>
    </source>
</evidence>
<feature type="transmembrane region" description="Helical" evidence="7">
    <location>
        <begin position="360"/>
        <end position="376"/>
    </location>
</feature>
<dbReference type="InterPro" id="IPR003370">
    <property type="entry name" value="Chromate_transpt"/>
</dbReference>
<gene>
    <name evidence="8" type="ORF">BC624_11445</name>
    <name evidence="9" type="ORF">SAMN05443373_11545</name>
</gene>
<dbReference type="Proteomes" id="UP000237771">
    <property type="component" value="Unassembled WGS sequence"/>
</dbReference>
<feature type="transmembrane region" description="Helical" evidence="7">
    <location>
        <begin position="13"/>
        <end position="31"/>
    </location>
</feature>
<dbReference type="PIRSF" id="PIRSF004810">
    <property type="entry name" value="ChrA"/>
    <property type="match status" value="1"/>
</dbReference>
<feature type="transmembrane region" description="Helical" evidence="7">
    <location>
        <begin position="338"/>
        <end position="355"/>
    </location>
</feature>
<keyword evidence="6 7" id="KW-0472">Membrane</keyword>
<feature type="transmembrane region" description="Helical" evidence="7">
    <location>
        <begin position="141"/>
        <end position="174"/>
    </location>
</feature>
<feature type="transmembrane region" description="Helical" evidence="7">
    <location>
        <begin position="114"/>
        <end position="134"/>
    </location>
</feature>
<comment type="subcellular location">
    <subcellularLocation>
        <location evidence="1">Cell membrane</location>
        <topology evidence="1">Multi-pass membrane protein</topology>
    </subcellularLocation>
</comment>
<evidence type="ECO:0000256" key="5">
    <source>
        <dbReference type="ARBA" id="ARBA00022989"/>
    </source>
</evidence>
<keyword evidence="4 7" id="KW-0812">Transmembrane</keyword>
<evidence type="ECO:0000256" key="4">
    <source>
        <dbReference type="ARBA" id="ARBA00022692"/>
    </source>
</evidence>
<dbReference type="EMBL" id="PVUB01000014">
    <property type="protein sequence ID" value="PRZ19841.1"/>
    <property type="molecule type" value="Genomic_DNA"/>
</dbReference>
<name>A0A1M5TR98_9FLAO</name>
<dbReference type="PANTHER" id="PTHR33567:SF3">
    <property type="entry name" value="CHROMATE ION TRANSPORTER (EUROFUNG)"/>
    <property type="match status" value="1"/>
</dbReference>
<feature type="transmembrane region" description="Helical" evidence="7">
    <location>
        <begin position="311"/>
        <end position="332"/>
    </location>
</feature>
<dbReference type="OrthoDB" id="9788907at2"/>
<evidence type="ECO:0000256" key="1">
    <source>
        <dbReference type="ARBA" id="ARBA00004651"/>
    </source>
</evidence>
<evidence type="ECO:0000313" key="10">
    <source>
        <dbReference type="Proteomes" id="UP000184384"/>
    </source>
</evidence>
<dbReference type="GO" id="GO:0015109">
    <property type="term" value="F:chromate transmembrane transporter activity"/>
    <property type="evidence" value="ECO:0007669"/>
    <property type="project" value="InterPro"/>
</dbReference>
<dbReference type="PANTHER" id="PTHR33567">
    <property type="entry name" value="CHROMATE ION TRANSPORTER (EUROFUNG)"/>
    <property type="match status" value="1"/>
</dbReference>
<evidence type="ECO:0000313" key="11">
    <source>
        <dbReference type="Proteomes" id="UP000237771"/>
    </source>
</evidence>
<proteinExistence type="inferred from homology"/>
<organism evidence="9 10">
    <name type="scientific">Flavobacterium granuli</name>
    <dbReference type="NCBI Taxonomy" id="280093"/>
    <lineage>
        <taxon>Bacteria</taxon>
        <taxon>Pseudomonadati</taxon>
        <taxon>Bacteroidota</taxon>
        <taxon>Flavobacteriia</taxon>
        <taxon>Flavobacteriales</taxon>
        <taxon>Flavobacteriaceae</taxon>
        <taxon>Flavobacterium</taxon>
    </lineage>
</organism>
<reference evidence="8 11" key="3">
    <citation type="submission" date="2018-03" db="EMBL/GenBank/DDBJ databases">
        <title>Genomic Encyclopedia of Archaeal and Bacterial Type Strains, Phase II (KMG-II): from individual species to whole genera.</title>
        <authorList>
            <person name="Goeker M."/>
        </authorList>
    </citation>
    <scope>NUCLEOTIDE SEQUENCE [LARGE SCALE GENOMIC DNA]</scope>
    <source>
        <strain evidence="8 11">DSM 17797</strain>
    </source>
</reference>
<comment type="similarity">
    <text evidence="2">Belongs to the chromate ion transporter (CHR) (TC 2.A.51) family.</text>
</comment>
<feature type="transmembrane region" description="Helical" evidence="7">
    <location>
        <begin position="210"/>
        <end position="234"/>
    </location>
</feature>
<evidence type="ECO:0000256" key="6">
    <source>
        <dbReference type="ARBA" id="ARBA00023136"/>
    </source>
</evidence>
<dbReference type="EMBL" id="FQWO01000015">
    <property type="protein sequence ID" value="SHH53229.1"/>
    <property type="molecule type" value="Genomic_DNA"/>
</dbReference>
<dbReference type="Proteomes" id="UP000184384">
    <property type="component" value="Unassembled WGS sequence"/>
</dbReference>
<sequence length="377" mass="40697">MQKKEDLKEVAKLFLKLGIIGFGGPAAHIAMMQQEVVVKRKWLSEQRFLDLLGATNLIPGPNSTEMAIHIGHEKAGWKGLIVAGLCFILPAVLITGFFAFLYKEYGQLPELQAFLYGIKPAIIAIILAAIFPLAKKSLKTGLLTIIGIGVLSLSLLQINEIALLFGAGFVGLFFNSLKKGESGTAKLNWMPLAFFPLSKTTVVASTNFNLFLIFLKIGAILYGSGYVLFAFLDAELVAKGLLSRSALIDAIAVGQFTPGPVFSSVTFIGYQINGVSGAFFSTLAIFLPSFLFVALLNPLVKKLRNSEPFSVFLDAVNVASVAIIVSICIQMGKDSITDWRTILIALASILIAFQYKKINSALIVLGGSIGGYLLYFI</sequence>
<dbReference type="Pfam" id="PF02417">
    <property type="entry name" value="Chromate_transp"/>
    <property type="match status" value="2"/>
</dbReference>
<keyword evidence="11" id="KW-1185">Reference proteome</keyword>
<dbReference type="AlphaFoldDB" id="A0A1M5TR98"/>
<dbReference type="RefSeq" id="WP_072945922.1">
    <property type="nucleotide sequence ID" value="NZ_FQWO01000015.1"/>
</dbReference>
<dbReference type="GO" id="GO:0005886">
    <property type="term" value="C:plasma membrane"/>
    <property type="evidence" value="ECO:0007669"/>
    <property type="project" value="UniProtKB-SubCell"/>
</dbReference>
<dbReference type="NCBIfam" id="TIGR00937">
    <property type="entry name" value="2A51"/>
    <property type="match status" value="1"/>
</dbReference>
<reference evidence="10" key="1">
    <citation type="submission" date="2016-11" db="EMBL/GenBank/DDBJ databases">
        <authorList>
            <person name="Varghese N."/>
            <person name="Submissions S."/>
        </authorList>
    </citation>
    <scope>NUCLEOTIDE SEQUENCE [LARGE SCALE GENOMIC DNA]</scope>
    <source>
        <strain evidence="10">DSM 19729</strain>
    </source>
</reference>